<dbReference type="InterPro" id="IPR050111">
    <property type="entry name" value="C-type_lectin/snaclec_domain"/>
</dbReference>
<dbReference type="InterPro" id="IPR001304">
    <property type="entry name" value="C-type_lectin-like"/>
</dbReference>
<comment type="subcellular location">
    <subcellularLocation>
        <location evidence="1">Secreted</location>
    </subcellularLocation>
</comment>
<evidence type="ECO:0000256" key="1">
    <source>
        <dbReference type="ARBA" id="ARBA00004613"/>
    </source>
</evidence>
<keyword evidence="3" id="KW-1015">Disulfide bond</keyword>
<feature type="domain" description="C-type lectin" evidence="5">
    <location>
        <begin position="36"/>
        <end position="157"/>
    </location>
</feature>
<feature type="chain" id="PRO_5045028256" evidence="4">
    <location>
        <begin position="27"/>
        <end position="158"/>
    </location>
</feature>
<keyword evidence="6" id="KW-1185">Reference proteome</keyword>
<dbReference type="GeneID" id="110084427"/>
<evidence type="ECO:0000313" key="8">
    <source>
        <dbReference type="RefSeq" id="XP_072858464.1"/>
    </source>
</evidence>
<reference evidence="7 8" key="1">
    <citation type="submission" date="2025-05" db="UniProtKB">
        <authorList>
            <consortium name="RefSeq"/>
        </authorList>
    </citation>
    <scope>IDENTIFICATION</scope>
</reference>
<dbReference type="InterPro" id="IPR016187">
    <property type="entry name" value="CTDL_fold"/>
</dbReference>
<dbReference type="SUPFAM" id="SSF56436">
    <property type="entry name" value="C-type lectin-like"/>
    <property type="match status" value="1"/>
</dbReference>
<evidence type="ECO:0000259" key="5">
    <source>
        <dbReference type="PROSITE" id="PS50041"/>
    </source>
</evidence>
<accession>A0ABM5GLD0</accession>
<dbReference type="RefSeq" id="XP_072858464.1">
    <property type="nucleotide sequence ID" value="XM_073002363.1"/>
</dbReference>
<dbReference type="RefSeq" id="XP_072858463.1">
    <property type="nucleotide sequence ID" value="XM_073002362.1"/>
</dbReference>
<keyword evidence="4" id="KW-0732">Signal</keyword>
<dbReference type="Pfam" id="PF00059">
    <property type="entry name" value="Lectin_C"/>
    <property type="match status" value="1"/>
</dbReference>
<sequence length="158" mass="17768">MSPVAYVSLGLLGCLLAGPCLEGVQAAGCPANWLDYNGHCYGYFSQEVNWNKAEALCQRSGGHLASILDRNEHQAIADFLRQAQGWDDEDVWIGLSIPAQKRAWEWVDESPVDYTAWEKYKGYFALKGEHCAALDESAGFMLWDEDSCYDRNPYLCKM</sequence>
<protein>
    <submittedName>
        <fullName evidence="7 8">Dromaiocalcin-1-like</fullName>
    </submittedName>
</protein>
<name>A0ABM5GLD0_9SAUR</name>
<evidence type="ECO:0000313" key="6">
    <source>
        <dbReference type="Proteomes" id="UP001652642"/>
    </source>
</evidence>
<dbReference type="Gene3D" id="3.10.100.10">
    <property type="entry name" value="Mannose-Binding Protein A, subunit A"/>
    <property type="match status" value="1"/>
</dbReference>
<feature type="signal peptide" evidence="4">
    <location>
        <begin position="1"/>
        <end position="26"/>
    </location>
</feature>
<evidence type="ECO:0000256" key="3">
    <source>
        <dbReference type="ARBA" id="ARBA00023157"/>
    </source>
</evidence>
<dbReference type="PANTHER" id="PTHR22803">
    <property type="entry name" value="MANNOSE, PHOSPHOLIPASE, LECTIN RECEPTOR RELATED"/>
    <property type="match status" value="1"/>
</dbReference>
<evidence type="ECO:0000313" key="7">
    <source>
        <dbReference type="RefSeq" id="XP_072858463.1"/>
    </source>
</evidence>
<proteinExistence type="predicted"/>
<keyword evidence="2" id="KW-0964">Secreted</keyword>
<dbReference type="Proteomes" id="UP001652642">
    <property type="component" value="Chromosome 5"/>
</dbReference>
<dbReference type="InterPro" id="IPR016186">
    <property type="entry name" value="C-type_lectin-like/link_sf"/>
</dbReference>
<gene>
    <name evidence="7 8" type="primary">LOC110084427</name>
</gene>
<dbReference type="SMART" id="SM00034">
    <property type="entry name" value="CLECT"/>
    <property type="match status" value="1"/>
</dbReference>
<dbReference type="PROSITE" id="PS50041">
    <property type="entry name" value="C_TYPE_LECTIN_2"/>
    <property type="match status" value="1"/>
</dbReference>
<organism evidence="6 8">
    <name type="scientific">Pogona vitticeps</name>
    <name type="common">central bearded dragon</name>
    <dbReference type="NCBI Taxonomy" id="103695"/>
    <lineage>
        <taxon>Eukaryota</taxon>
        <taxon>Metazoa</taxon>
        <taxon>Chordata</taxon>
        <taxon>Craniata</taxon>
        <taxon>Vertebrata</taxon>
        <taxon>Euteleostomi</taxon>
        <taxon>Lepidosauria</taxon>
        <taxon>Squamata</taxon>
        <taxon>Bifurcata</taxon>
        <taxon>Unidentata</taxon>
        <taxon>Episquamata</taxon>
        <taxon>Toxicofera</taxon>
        <taxon>Iguania</taxon>
        <taxon>Acrodonta</taxon>
        <taxon>Agamidae</taxon>
        <taxon>Amphibolurinae</taxon>
        <taxon>Pogona</taxon>
    </lineage>
</organism>
<dbReference type="PRINTS" id="PR01504">
    <property type="entry name" value="PNCREATITSAP"/>
</dbReference>
<evidence type="ECO:0000256" key="4">
    <source>
        <dbReference type="SAM" id="SignalP"/>
    </source>
</evidence>
<evidence type="ECO:0000256" key="2">
    <source>
        <dbReference type="ARBA" id="ARBA00022525"/>
    </source>
</evidence>